<sequence>MHIRRAIIICSSIPLMGCVLTTLVHLFSSSQSDSEDDVMRGREDEVTSSSNATAQKHFRQLQCIRTA</sequence>
<evidence type="ECO:0000313" key="4">
    <source>
        <dbReference type="Proteomes" id="UP000238479"/>
    </source>
</evidence>
<gene>
    <name evidence="3" type="ORF">RchiOBHm_Chr3g0492301</name>
</gene>
<protein>
    <submittedName>
        <fullName evidence="3">Uncharacterized protein</fullName>
    </submittedName>
</protein>
<keyword evidence="2" id="KW-0812">Transmembrane</keyword>
<dbReference type="OMA" id="SIPLMGC"/>
<feature type="region of interest" description="Disordered" evidence="1">
    <location>
        <begin position="29"/>
        <end position="54"/>
    </location>
</feature>
<dbReference type="Gramene" id="PRQ45519">
    <property type="protein sequence ID" value="PRQ45519"/>
    <property type="gene ID" value="RchiOBHm_Chr3g0492301"/>
</dbReference>
<evidence type="ECO:0000256" key="2">
    <source>
        <dbReference type="SAM" id="Phobius"/>
    </source>
</evidence>
<accession>A0A2P6RGG2</accession>
<keyword evidence="2" id="KW-0472">Membrane</keyword>
<proteinExistence type="predicted"/>
<reference evidence="3 4" key="1">
    <citation type="journal article" date="2018" name="Nat. Genet.">
        <title>The Rosa genome provides new insights in the design of modern roses.</title>
        <authorList>
            <person name="Bendahmane M."/>
        </authorList>
    </citation>
    <scope>NUCLEOTIDE SEQUENCE [LARGE SCALE GENOMIC DNA]</scope>
    <source>
        <strain evidence="4">cv. Old Blush</strain>
    </source>
</reference>
<feature type="transmembrane region" description="Helical" evidence="2">
    <location>
        <begin position="7"/>
        <end position="27"/>
    </location>
</feature>
<dbReference type="EMBL" id="PDCK01000041">
    <property type="protein sequence ID" value="PRQ45519.1"/>
    <property type="molecule type" value="Genomic_DNA"/>
</dbReference>
<dbReference type="AlphaFoldDB" id="A0A2P6RGG2"/>
<keyword evidence="4" id="KW-1185">Reference proteome</keyword>
<name>A0A2P6RGG2_ROSCH</name>
<keyword evidence="2" id="KW-1133">Transmembrane helix</keyword>
<evidence type="ECO:0000256" key="1">
    <source>
        <dbReference type="SAM" id="MobiDB-lite"/>
    </source>
</evidence>
<evidence type="ECO:0000313" key="3">
    <source>
        <dbReference type="EMBL" id="PRQ45519.1"/>
    </source>
</evidence>
<comment type="caution">
    <text evidence="3">The sequence shown here is derived from an EMBL/GenBank/DDBJ whole genome shotgun (WGS) entry which is preliminary data.</text>
</comment>
<dbReference type="Proteomes" id="UP000238479">
    <property type="component" value="Chromosome 3"/>
</dbReference>
<organism evidence="3 4">
    <name type="scientific">Rosa chinensis</name>
    <name type="common">China rose</name>
    <dbReference type="NCBI Taxonomy" id="74649"/>
    <lineage>
        <taxon>Eukaryota</taxon>
        <taxon>Viridiplantae</taxon>
        <taxon>Streptophyta</taxon>
        <taxon>Embryophyta</taxon>
        <taxon>Tracheophyta</taxon>
        <taxon>Spermatophyta</taxon>
        <taxon>Magnoliopsida</taxon>
        <taxon>eudicotyledons</taxon>
        <taxon>Gunneridae</taxon>
        <taxon>Pentapetalae</taxon>
        <taxon>rosids</taxon>
        <taxon>fabids</taxon>
        <taxon>Rosales</taxon>
        <taxon>Rosaceae</taxon>
        <taxon>Rosoideae</taxon>
        <taxon>Rosoideae incertae sedis</taxon>
        <taxon>Rosa</taxon>
    </lineage>
</organism>